<dbReference type="PANTHER" id="PTHR43669">
    <property type="entry name" value="5-KETO-D-GLUCONATE 5-REDUCTASE"/>
    <property type="match status" value="1"/>
</dbReference>
<dbReference type="Pfam" id="PF13561">
    <property type="entry name" value="adh_short_C2"/>
    <property type="match status" value="1"/>
</dbReference>
<dbReference type="SUPFAM" id="SSF51735">
    <property type="entry name" value="NAD(P)-binding Rossmann-fold domains"/>
    <property type="match status" value="1"/>
</dbReference>
<name>A0A6J7GUK2_9ZZZZ</name>
<organism evidence="4">
    <name type="scientific">freshwater metagenome</name>
    <dbReference type="NCBI Taxonomy" id="449393"/>
    <lineage>
        <taxon>unclassified sequences</taxon>
        <taxon>metagenomes</taxon>
        <taxon>ecological metagenomes</taxon>
    </lineage>
</organism>
<dbReference type="InterPro" id="IPR002347">
    <property type="entry name" value="SDR_fam"/>
</dbReference>
<dbReference type="GO" id="GO:0016491">
    <property type="term" value="F:oxidoreductase activity"/>
    <property type="evidence" value="ECO:0007669"/>
    <property type="project" value="UniProtKB-KW"/>
</dbReference>
<dbReference type="InterPro" id="IPR020904">
    <property type="entry name" value="Sc_DH/Rdtase_CS"/>
</dbReference>
<sequence length="258" mass="26121">MTVPRPGHPDLTDRVVLVTGASQGIGEAAARHLAASGAVVVLGARSTAACEAIAEDLRGQGLRASAVHLDVTDDASVAAAVEHCEREHGGLHAAFNNAGTQGPSLPLHEQDPAEVARIMDVNFLGVVRCLRHEVPALLRAGGGAVLNTASVGGVIAAPGIGPYCASKHAVVGLSRSAAADYARSGIRINVLAPGSVRTEILTGWLSDDAQLAAMAEGTPQGRIAEASEIGPIVSWMLSDASSFMTGSVVTADGGYTAL</sequence>
<comment type="similarity">
    <text evidence="1">Belongs to the short-chain dehydrogenases/reductases (SDR) family.</text>
</comment>
<dbReference type="PROSITE" id="PS00061">
    <property type="entry name" value="ADH_SHORT"/>
    <property type="match status" value="1"/>
</dbReference>
<dbReference type="Gene3D" id="3.40.50.720">
    <property type="entry name" value="NAD(P)-binding Rossmann-like Domain"/>
    <property type="match status" value="1"/>
</dbReference>
<gene>
    <name evidence="4" type="ORF">UFOPK3609_00667</name>
</gene>
<dbReference type="PRINTS" id="PR00080">
    <property type="entry name" value="SDRFAMILY"/>
</dbReference>
<protein>
    <submittedName>
        <fullName evidence="4">Unannotated protein</fullName>
    </submittedName>
</protein>
<feature type="domain" description="Ketoreductase" evidence="3">
    <location>
        <begin position="14"/>
        <end position="194"/>
    </location>
</feature>
<evidence type="ECO:0000256" key="1">
    <source>
        <dbReference type="ARBA" id="ARBA00006484"/>
    </source>
</evidence>
<dbReference type="PANTHER" id="PTHR43669:SF3">
    <property type="entry name" value="ALCOHOL DEHYDROGENASE, PUTATIVE (AFU_ORTHOLOGUE AFUA_3G03445)-RELATED"/>
    <property type="match status" value="1"/>
</dbReference>
<dbReference type="InterPro" id="IPR036291">
    <property type="entry name" value="NAD(P)-bd_dom_sf"/>
</dbReference>
<keyword evidence="2" id="KW-0560">Oxidoreductase</keyword>
<dbReference type="AlphaFoldDB" id="A0A6J7GUK2"/>
<evidence type="ECO:0000259" key="3">
    <source>
        <dbReference type="SMART" id="SM00822"/>
    </source>
</evidence>
<dbReference type="EMBL" id="CAFBMQ010000081">
    <property type="protein sequence ID" value="CAB4907973.1"/>
    <property type="molecule type" value="Genomic_DNA"/>
</dbReference>
<dbReference type="PRINTS" id="PR00081">
    <property type="entry name" value="GDHRDH"/>
</dbReference>
<dbReference type="InterPro" id="IPR057326">
    <property type="entry name" value="KR_dom"/>
</dbReference>
<dbReference type="FunFam" id="3.40.50.720:FF:000084">
    <property type="entry name" value="Short-chain dehydrogenase reductase"/>
    <property type="match status" value="1"/>
</dbReference>
<reference evidence="4" key="1">
    <citation type="submission" date="2020-05" db="EMBL/GenBank/DDBJ databases">
        <authorList>
            <person name="Chiriac C."/>
            <person name="Salcher M."/>
            <person name="Ghai R."/>
            <person name="Kavagutti S V."/>
        </authorList>
    </citation>
    <scope>NUCLEOTIDE SEQUENCE</scope>
</reference>
<dbReference type="CDD" id="cd05233">
    <property type="entry name" value="SDR_c"/>
    <property type="match status" value="1"/>
</dbReference>
<proteinExistence type="inferred from homology"/>
<evidence type="ECO:0000313" key="4">
    <source>
        <dbReference type="EMBL" id="CAB4907973.1"/>
    </source>
</evidence>
<evidence type="ECO:0000256" key="2">
    <source>
        <dbReference type="ARBA" id="ARBA00023002"/>
    </source>
</evidence>
<dbReference type="SMART" id="SM00822">
    <property type="entry name" value="PKS_KR"/>
    <property type="match status" value="1"/>
</dbReference>
<accession>A0A6J7GUK2</accession>